<feature type="region of interest" description="Disordered" evidence="2">
    <location>
        <begin position="262"/>
        <end position="285"/>
    </location>
</feature>
<evidence type="ECO:0000313" key="4">
    <source>
        <dbReference type="Proteomes" id="UP001161580"/>
    </source>
</evidence>
<gene>
    <name evidence="3" type="ORF">MRS75_18405</name>
</gene>
<protein>
    <submittedName>
        <fullName evidence="3">Uncharacterized protein</fullName>
    </submittedName>
</protein>
<keyword evidence="4" id="KW-1185">Reference proteome</keyword>
<dbReference type="AlphaFoldDB" id="A0AAE3U2Y2"/>
<dbReference type="EMBL" id="JALDYZ010000011">
    <property type="protein sequence ID" value="MDI7924041.1"/>
    <property type="molecule type" value="Genomic_DNA"/>
</dbReference>
<dbReference type="Proteomes" id="UP001161580">
    <property type="component" value="Unassembled WGS sequence"/>
</dbReference>
<evidence type="ECO:0000256" key="1">
    <source>
        <dbReference type="SAM" id="Coils"/>
    </source>
</evidence>
<organism evidence="3 4">
    <name type="scientific">Ferirhizobium litorale</name>
    <dbReference type="NCBI Taxonomy" id="2927786"/>
    <lineage>
        <taxon>Bacteria</taxon>
        <taxon>Pseudomonadati</taxon>
        <taxon>Pseudomonadota</taxon>
        <taxon>Alphaproteobacteria</taxon>
        <taxon>Hyphomicrobiales</taxon>
        <taxon>Rhizobiaceae</taxon>
        <taxon>Ferirhizobium</taxon>
    </lineage>
</organism>
<name>A0AAE3U2Y2_9HYPH</name>
<feature type="coiled-coil region" evidence="1">
    <location>
        <begin position="14"/>
        <end position="41"/>
    </location>
</feature>
<comment type="caution">
    <text evidence="3">The sequence shown here is derived from an EMBL/GenBank/DDBJ whole genome shotgun (WGS) entry which is preliminary data.</text>
</comment>
<sequence length="404" mass="43536">MLVPLQQSSAMFAADALRSMLEEIEARRQEAEEEAKGTEKDRTFPGITYDQRTIAAREKIEAYFFGALKKEADPMVALIARFSAALGVTQGVEESSAAFARRLNDALTTTANFAKADALGNPVKISLVSLGVSADEVRSLLDGTAVGEQDPMAELAARIAIGAGLSGEEDDFEIQISRALMTARSKLPENVASLEKATGLKELGLTATDMIAAIANPWSETAQKVKDALSEQAKGEKSMTHGMLKIIQRLEDVADPKTLEELQREEAAPEPGHIEDEETKAERKRDILKLENSDKLEDVLKLQEAVKEHLDKAGEHSDRGETQSSVASDVQAIQLLSALADGSETAKSPRKADQPLSEAAPGTIADGELAEVAGAEDDDRDLVDIFGLYVDENGIFELFLRNAA</sequence>
<evidence type="ECO:0000256" key="2">
    <source>
        <dbReference type="SAM" id="MobiDB-lite"/>
    </source>
</evidence>
<accession>A0AAE3U2Y2</accession>
<dbReference type="RefSeq" id="WP_311787297.1">
    <property type="nucleotide sequence ID" value="NZ_JALDYY010000008.1"/>
</dbReference>
<evidence type="ECO:0000313" key="3">
    <source>
        <dbReference type="EMBL" id="MDI7924041.1"/>
    </source>
</evidence>
<proteinExistence type="predicted"/>
<keyword evidence="1" id="KW-0175">Coiled coil</keyword>
<feature type="region of interest" description="Disordered" evidence="2">
    <location>
        <begin position="341"/>
        <end position="366"/>
    </location>
</feature>
<reference evidence="3" key="1">
    <citation type="submission" date="2022-03" db="EMBL/GenBank/DDBJ databases">
        <title>Fererhizobium litorale gen. nov., sp. nov., isolated from sandy sediments of the Sea of Japan seashore.</title>
        <authorList>
            <person name="Romanenko L."/>
            <person name="Kurilenko V."/>
            <person name="Otstavnykh N."/>
            <person name="Svetashev V."/>
            <person name="Tekutyeva L."/>
            <person name="Isaeva M."/>
            <person name="Mikhailov V."/>
        </authorList>
    </citation>
    <scope>NUCLEOTIDE SEQUENCE</scope>
    <source>
        <strain evidence="3">KMM 9576</strain>
    </source>
</reference>